<evidence type="ECO:0000313" key="8">
    <source>
        <dbReference type="Proteomes" id="UP001579974"/>
    </source>
</evidence>
<protein>
    <submittedName>
        <fullName evidence="7">Aromatic ring-hydroxylating dioxygenase subunit alpha</fullName>
        <ecNumber evidence="7">1.14.13.-</ecNumber>
    </submittedName>
</protein>
<dbReference type="Gene3D" id="3.90.380.10">
    <property type="entry name" value="Naphthalene 1,2-dioxygenase Alpha Subunit, Chain A, domain 1"/>
    <property type="match status" value="1"/>
</dbReference>
<dbReference type="SUPFAM" id="SSF50022">
    <property type="entry name" value="ISP domain"/>
    <property type="match status" value="1"/>
</dbReference>
<dbReference type="PANTHER" id="PTHR21266:SF60">
    <property type="entry name" value="3-KETOSTEROID-9-ALPHA-MONOOXYGENASE, OXYGENASE COMPONENT"/>
    <property type="match status" value="1"/>
</dbReference>
<dbReference type="InterPro" id="IPR017941">
    <property type="entry name" value="Rieske_2Fe-2S"/>
</dbReference>
<dbReference type="Proteomes" id="UP001579974">
    <property type="component" value="Unassembled WGS sequence"/>
</dbReference>
<keyword evidence="8" id="KW-1185">Reference proteome</keyword>
<dbReference type="EMBL" id="JBDXSU010000013">
    <property type="protein sequence ID" value="MFB5191740.1"/>
    <property type="molecule type" value="Genomic_DNA"/>
</dbReference>
<dbReference type="Gene3D" id="2.102.10.10">
    <property type="entry name" value="Rieske [2Fe-2S] iron-sulphur domain"/>
    <property type="match status" value="1"/>
</dbReference>
<dbReference type="EC" id="1.14.13.-" evidence="7"/>
<dbReference type="GO" id="GO:0051213">
    <property type="term" value="F:dioxygenase activity"/>
    <property type="evidence" value="ECO:0007669"/>
    <property type="project" value="UniProtKB-KW"/>
</dbReference>
<keyword evidence="2" id="KW-0479">Metal-binding</keyword>
<keyword evidence="5" id="KW-0411">Iron-sulfur</keyword>
<dbReference type="Pfam" id="PF00355">
    <property type="entry name" value="Rieske"/>
    <property type="match status" value="1"/>
</dbReference>
<keyword evidence="4" id="KW-0408">Iron</keyword>
<dbReference type="Pfam" id="PF19112">
    <property type="entry name" value="VanA_C"/>
    <property type="match status" value="1"/>
</dbReference>
<accession>A0ABV5AI73</accession>
<dbReference type="SUPFAM" id="SSF55961">
    <property type="entry name" value="Bet v1-like"/>
    <property type="match status" value="1"/>
</dbReference>
<name>A0ABV5AI73_9BACL</name>
<evidence type="ECO:0000256" key="4">
    <source>
        <dbReference type="ARBA" id="ARBA00023004"/>
    </source>
</evidence>
<keyword evidence="1" id="KW-0001">2Fe-2S</keyword>
<feature type="domain" description="Rieske" evidence="6">
    <location>
        <begin position="5"/>
        <end position="109"/>
    </location>
</feature>
<dbReference type="PANTHER" id="PTHR21266">
    <property type="entry name" value="IRON-SULFUR DOMAIN CONTAINING PROTEIN"/>
    <property type="match status" value="1"/>
</dbReference>
<evidence type="ECO:0000256" key="3">
    <source>
        <dbReference type="ARBA" id="ARBA00023002"/>
    </source>
</evidence>
<organism evidence="7 8">
    <name type="scientific">Alicyclobacillus fastidiosus</name>
    <dbReference type="NCBI Taxonomy" id="392011"/>
    <lineage>
        <taxon>Bacteria</taxon>
        <taxon>Bacillati</taxon>
        <taxon>Bacillota</taxon>
        <taxon>Bacilli</taxon>
        <taxon>Bacillales</taxon>
        <taxon>Alicyclobacillaceae</taxon>
        <taxon>Alicyclobacillus</taxon>
    </lineage>
</organism>
<dbReference type="PROSITE" id="PS51296">
    <property type="entry name" value="RIESKE"/>
    <property type="match status" value="1"/>
</dbReference>
<keyword evidence="3 7" id="KW-0560">Oxidoreductase</keyword>
<comment type="caution">
    <text evidence="7">The sequence shown here is derived from an EMBL/GenBank/DDBJ whole genome shotgun (WGS) entry which is preliminary data.</text>
</comment>
<evidence type="ECO:0000256" key="1">
    <source>
        <dbReference type="ARBA" id="ARBA00022714"/>
    </source>
</evidence>
<keyword evidence="7" id="KW-0223">Dioxygenase</keyword>
<evidence type="ECO:0000259" key="6">
    <source>
        <dbReference type="PROSITE" id="PS51296"/>
    </source>
</evidence>
<evidence type="ECO:0000313" key="7">
    <source>
        <dbReference type="EMBL" id="MFB5191740.1"/>
    </source>
</evidence>
<sequence>MRKAWYAVCPSSEVAADPKKVTVNGRDYVLYRDKTGRIVACNGYCPHRGCDLSMGSIHEGELVCPFHGWHFEGTGSCTHIPANKLGTPIPPSYRLNTYPVTELAELVWLYTHPNLDAPAPTSFATFADLLHDDWQYVSFEQTWQAHFTRAVESVLDVSHLPFVHPETTGTDVDPTVIGPEYTVKGKRIVIYPTPFAPSHPMEPVHPTQDAHLRTEIELLFPNQWIIRTPFGNDGIMCTFLTFTPVHDDVTSIFGIAMRNFDLDAPWMDAFHIDHTLRVMAQDQRIVESLRPRIAPFQLQDERHVPSDVPAIRFRVMLRNALKEEQGGF</sequence>
<proteinExistence type="predicted"/>
<evidence type="ECO:0000256" key="5">
    <source>
        <dbReference type="ARBA" id="ARBA00023014"/>
    </source>
</evidence>
<reference evidence="7 8" key="1">
    <citation type="journal article" date="2024" name="Int. J. Mol. Sci.">
        <title>Exploration of Alicyclobacillus spp. Genome in Search of Antibiotic Resistance.</title>
        <authorList>
            <person name="Bucka-Kolendo J."/>
            <person name="Kiousi D.E."/>
            <person name="Dekowska A."/>
            <person name="Mikolajczuk-Szczyrba A."/>
            <person name="Karadedos D.M."/>
            <person name="Michael P."/>
            <person name="Galanis A."/>
            <person name="Sokolowska B."/>
        </authorList>
    </citation>
    <scope>NUCLEOTIDE SEQUENCE [LARGE SCALE GENOMIC DNA]</scope>
    <source>
        <strain evidence="7 8">KKP 3000</strain>
    </source>
</reference>
<evidence type="ECO:0000256" key="2">
    <source>
        <dbReference type="ARBA" id="ARBA00022723"/>
    </source>
</evidence>
<dbReference type="InterPro" id="IPR036922">
    <property type="entry name" value="Rieske_2Fe-2S_sf"/>
</dbReference>
<gene>
    <name evidence="7" type="ORF">KKP3000_000519</name>
</gene>
<dbReference type="InterPro" id="IPR050584">
    <property type="entry name" value="Cholesterol_7-desaturase"/>
</dbReference>
<dbReference type="CDD" id="cd03469">
    <property type="entry name" value="Rieske_RO_Alpha_N"/>
    <property type="match status" value="1"/>
</dbReference>
<dbReference type="InterPro" id="IPR044043">
    <property type="entry name" value="VanA_C_cat"/>
</dbReference>